<dbReference type="STRING" id="686832.A0A0C3CEI4"/>
<gene>
    <name evidence="1" type="ORF">M413DRAFT_270783</name>
</gene>
<proteinExistence type="predicted"/>
<organism evidence="1 2">
    <name type="scientific">Hebeloma cylindrosporum</name>
    <dbReference type="NCBI Taxonomy" id="76867"/>
    <lineage>
        <taxon>Eukaryota</taxon>
        <taxon>Fungi</taxon>
        <taxon>Dikarya</taxon>
        <taxon>Basidiomycota</taxon>
        <taxon>Agaricomycotina</taxon>
        <taxon>Agaricomycetes</taxon>
        <taxon>Agaricomycetidae</taxon>
        <taxon>Agaricales</taxon>
        <taxon>Agaricineae</taxon>
        <taxon>Hymenogastraceae</taxon>
        <taxon>Hebeloma</taxon>
    </lineage>
</organism>
<dbReference type="Proteomes" id="UP000053424">
    <property type="component" value="Unassembled WGS sequence"/>
</dbReference>
<dbReference type="EMBL" id="KN831770">
    <property type="protein sequence ID" value="KIM47180.1"/>
    <property type="molecule type" value="Genomic_DNA"/>
</dbReference>
<reference evidence="1 2" key="1">
    <citation type="submission" date="2014-04" db="EMBL/GenBank/DDBJ databases">
        <authorList>
            <consortium name="DOE Joint Genome Institute"/>
            <person name="Kuo A."/>
            <person name="Gay G."/>
            <person name="Dore J."/>
            <person name="Kohler A."/>
            <person name="Nagy L.G."/>
            <person name="Floudas D."/>
            <person name="Copeland A."/>
            <person name="Barry K.W."/>
            <person name="Cichocki N."/>
            <person name="Veneault-Fourrey C."/>
            <person name="LaButti K."/>
            <person name="Lindquist E.A."/>
            <person name="Lipzen A."/>
            <person name="Lundell T."/>
            <person name="Morin E."/>
            <person name="Murat C."/>
            <person name="Sun H."/>
            <person name="Tunlid A."/>
            <person name="Henrissat B."/>
            <person name="Grigoriev I.V."/>
            <person name="Hibbett D.S."/>
            <person name="Martin F."/>
            <person name="Nordberg H.P."/>
            <person name="Cantor M.N."/>
            <person name="Hua S.X."/>
        </authorList>
    </citation>
    <scope>NUCLEOTIDE SEQUENCE [LARGE SCALE GENOMIC DNA]</scope>
    <source>
        <strain evidence="2">h7</strain>
    </source>
</reference>
<protein>
    <submittedName>
        <fullName evidence="1">Uncharacterized protein</fullName>
    </submittedName>
</protein>
<evidence type="ECO:0000313" key="1">
    <source>
        <dbReference type="EMBL" id="KIM47180.1"/>
    </source>
</evidence>
<dbReference type="AlphaFoldDB" id="A0A0C3CEI4"/>
<sequence>MSDLVSRLLATKPEWEKSLATKTQNLGDRSEWTESDATLIAVVSAAQDPVLGGMMTNKVESKSNEERDVQSTKLSELRDLLELSLDELCKRNMDIFQSKLAFHTQQLQEAIASSAQFVVRTLTLEAKEWDRLLYYQLTIKKVVLARITSLYENFAKNRDAAESTHSVRIKFTTDNLISESDPRTYLGGIWSLVDLKRYRAYREDCPISYASNDVADYRHDLSLLDDFPLPSVEGEPTKHLKYVPWEEHIKSMNQTDVPLAIPDEWYPAAAEEGGSTYRR</sequence>
<reference evidence="2" key="2">
    <citation type="submission" date="2015-01" db="EMBL/GenBank/DDBJ databases">
        <title>Evolutionary Origins and Diversification of the Mycorrhizal Mutualists.</title>
        <authorList>
            <consortium name="DOE Joint Genome Institute"/>
            <consortium name="Mycorrhizal Genomics Consortium"/>
            <person name="Kohler A."/>
            <person name="Kuo A."/>
            <person name="Nagy L.G."/>
            <person name="Floudas D."/>
            <person name="Copeland A."/>
            <person name="Barry K.W."/>
            <person name="Cichocki N."/>
            <person name="Veneault-Fourrey C."/>
            <person name="LaButti K."/>
            <person name="Lindquist E.A."/>
            <person name="Lipzen A."/>
            <person name="Lundell T."/>
            <person name="Morin E."/>
            <person name="Murat C."/>
            <person name="Riley R."/>
            <person name="Ohm R."/>
            <person name="Sun H."/>
            <person name="Tunlid A."/>
            <person name="Henrissat B."/>
            <person name="Grigoriev I.V."/>
            <person name="Hibbett D.S."/>
            <person name="Martin F."/>
        </authorList>
    </citation>
    <scope>NUCLEOTIDE SEQUENCE [LARGE SCALE GENOMIC DNA]</scope>
    <source>
        <strain evidence="2">h7</strain>
    </source>
</reference>
<accession>A0A0C3CEI4</accession>
<evidence type="ECO:0000313" key="2">
    <source>
        <dbReference type="Proteomes" id="UP000053424"/>
    </source>
</evidence>
<keyword evidence="2" id="KW-1185">Reference proteome</keyword>
<name>A0A0C3CEI4_HEBCY</name>
<dbReference type="HOGENOM" id="CLU_997677_0_0_1"/>